<gene>
    <name evidence="3" type="ORF">ACH5RR_013317</name>
</gene>
<evidence type="ECO:0000256" key="1">
    <source>
        <dbReference type="SAM" id="MobiDB-lite"/>
    </source>
</evidence>
<evidence type="ECO:0000313" key="3">
    <source>
        <dbReference type="EMBL" id="KAL3524945.1"/>
    </source>
</evidence>
<proteinExistence type="predicted"/>
<organism evidence="3 4">
    <name type="scientific">Cinchona calisaya</name>
    <dbReference type="NCBI Taxonomy" id="153742"/>
    <lineage>
        <taxon>Eukaryota</taxon>
        <taxon>Viridiplantae</taxon>
        <taxon>Streptophyta</taxon>
        <taxon>Embryophyta</taxon>
        <taxon>Tracheophyta</taxon>
        <taxon>Spermatophyta</taxon>
        <taxon>Magnoliopsida</taxon>
        <taxon>eudicotyledons</taxon>
        <taxon>Gunneridae</taxon>
        <taxon>Pentapetalae</taxon>
        <taxon>asterids</taxon>
        <taxon>lamiids</taxon>
        <taxon>Gentianales</taxon>
        <taxon>Rubiaceae</taxon>
        <taxon>Cinchonoideae</taxon>
        <taxon>Cinchoneae</taxon>
        <taxon>Cinchona</taxon>
    </lineage>
</organism>
<dbReference type="EMBL" id="JBJUIK010000006">
    <property type="protein sequence ID" value="KAL3524945.1"/>
    <property type="molecule type" value="Genomic_DNA"/>
</dbReference>
<dbReference type="PANTHER" id="PTHR48258:SF6">
    <property type="entry name" value="LEUCINE-RICH REPEAT DOMAIN, L DOMAIN-CONTAINING PROTEIN"/>
    <property type="match status" value="1"/>
</dbReference>
<comment type="caution">
    <text evidence="3">The sequence shown here is derived from an EMBL/GenBank/DDBJ whole genome shotgun (WGS) entry which is preliminary data.</text>
</comment>
<reference evidence="3 4" key="1">
    <citation type="submission" date="2024-11" db="EMBL/GenBank/DDBJ databases">
        <title>A near-complete genome assembly of Cinchona calisaya.</title>
        <authorList>
            <person name="Lian D.C."/>
            <person name="Zhao X.W."/>
            <person name="Wei L."/>
        </authorList>
    </citation>
    <scope>NUCLEOTIDE SEQUENCE [LARGE SCALE GENOMIC DNA]</scope>
    <source>
        <tissue evidence="3">Nenye</tissue>
    </source>
</reference>
<dbReference type="AlphaFoldDB" id="A0ABD2ZZN8"/>
<accession>A0ABD2ZZN8</accession>
<feature type="domain" description="DUF4216" evidence="2">
    <location>
        <begin position="154"/>
        <end position="226"/>
    </location>
</feature>
<dbReference type="InterPro" id="IPR025312">
    <property type="entry name" value="DUF4216"/>
</dbReference>
<dbReference type="Pfam" id="PF13952">
    <property type="entry name" value="DUF4216"/>
    <property type="match status" value="1"/>
</dbReference>
<sequence>MWRRSSKFNGKHVKRSKLKSYQVRPFARTNYVTLKEEEYNVMHCEHEKELMVQNPTLRPEYIGIMQKQAFPSWFGKQVEGLCKKGIVRDSDDIYSLALSADMRVGIYSGCTVNGIKFLNKKCDTRRVTQNSGVCVEGFHKEKHITFYGILGDVIELNYVNYNCKIVLFKCEWFDLHKSKPVAIDGHFTSINISRLWYDSDPYILSTQAIQVFYINDTKLGGNWQVVQKVHHRHLFDSSLFSSSEENLLEDNQTVCSDAYQEDESSSVQKIDEIVEPEPLVREDVDHEIVYVVDNDIQQRHENLISTNDQGEGEWEDYNSDDDDTLDDMMKIKMFCTKFQIVIWNKLLKVYVLFRFELSMEFISHIKLKMEFVLDQLRADNEVRQTPKLTRGARSDPKLTNFSSSFS</sequence>
<dbReference type="Proteomes" id="UP001630127">
    <property type="component" value="Unassembled WGS sequence"/>
</dbReference>
<protein>
    <recommendedName>
        <fullName evidence="2">DUF4216 domain-containing protein</fullName>
    </recommendedName>
</protein>
<keyword evidence="4" id="KW-1185">Reference proteome</keyword>
<name>A0ABD2ZZN8_9GENT</name>
<evidence type="ECO:0000259" key="2">
    <source>
        <dbReference type="Pfam" id="PF13952"/>
    </source>
</evidence>
<feature type="region of interest" description="Disordered" evidence="1">
    <location>
        <begin position="384"/>
        <end position="406"/>
    </location>
</feature>
<dbReference type="PANTHER" id="PTHR48258">
    <property type="entry name" value="DUF4218 DOMAIN-CONTAINING PROTEIN-RELATED"/>
    <property type="match status" value="1"/>
</dbReference>
<feature type="compositionally biased region" description="Polar residues" evidence="1">
    <location>
        <begin position="397"/>
        <end position="406"/>
    </location>
</feature>
<evidence type="ECO:0000313" key="4">
    <source>
        <dbReference type="Proteomes" id="UP001630127"/>
    </source>
</evidence>